<evidence type="ECO:0000259" key="14">
    <source>
        <dbReference type="Pfam" id="PF17766"/>
    </source>
</evidence>
<dbReference type="InterPro" id="IPR037045">
    <property type="entry name" value="S8pro/Inhibitor_I9_sf"/>
</dbReference>
<evidence type="ECO:0000256" key="8">
    <source>
        <dbReference type="ARBA" id="ARBA00023180"/>
    </source>
</evidence>
<dbReference type="InterPro" id="IPR015500">
    <property type="entry name" value="Peptidase_S8_subtilisin-rel"/>
</dbReference>
<dbReference type="Pfam" id="PF00082">
    <property type="entry name" value="Peptidase_S8"/>
    <property type="match status" value="1"/>
</dbReference>
<evidence type="ECO:0000256" key="3">
    <source>
        <dbReference type="ARBA" id="ARBA00022525"/>
    </source>
</evidence>
<dbReference type="PANTHER" id="PTHR10795">
    <property type="entry name" value="PROPROTEIN CONVERTASE SUBTILISIN/KEXIN"/>
    <property type="match status" value="1"/>
</dbReference>
<dbReference type="InterPro" id="IPR045051">
    <property type="entry name" value="SBT"/>
</dbReference>
<feature type="domain" description="Peptidase S8/S53" evidence="12">
    <location>
        <begin position="133"/>
        <end position="574"/>
    </location>
</feature>
<keyword evidence="8" id="KW-0325">Glycoprotein</keyword>
<dbReference type="Gene3D" id="3.50.30.30">
    <property type="match status" value="1"/>
</dbReference>
<name>A0A0A0LKL6_CUCSA</name>
<dbReference type="FunFam" id="3.40.50.200:FF:000006">
    <property type="entry name" value="Subtilisin-like protease SBT1.5"/>
    <property type="match status" value="1"/>
</dbReference>
<keyword evidence="16" id="KW-1185">Reference proteome</keyword>
<organism evidence="15 16">
    <name type="scientific">Cucumis sativus</name>
    <name type="common">Cucumber</name>
    <dbReference type="NCBI Taxonomy" id="3659"/>
    <lineage>
        <taxon>Eukaryota</taxon>
        <taxon>Viridiplantae</taxon>
        <taxon>Streptophyta</taxon>
        <taxon>Embryophyta</taxon>
        <taxon>Tracheophyta</taxon>
        <taxon>Spermatophyta</taxon>
        <taxon>Magnoliopsida</taxon>
        <taxon>eudicotyledons</taxon>
        <taxon>Gunneridae</taxon>
        <taxon>Pentapetalae</taxon>
        <taxon>rosids</taxon>
        <taxon>fabids</taxon>
        <taxon>Cucurbitales</taxon>
        <taxon>Cucurbitaceae</taxon>
        <taxon>Benincaseae</taxon>
        <taxon>Cucumis</taxon>
    </lineage>
</organism>
<comment type="subcellular location">
    <subcellularLocation>
        <location evidence="1">Secreted</location>
    </subcellularLocation>
</comment>
<dbReference type="Gramene" id="KGN62450">
    <property type="protein sequence ID" value="KGN62450"/>
    <property type="gene ID" value="Csa_2G354760"/>
</dbReference>
<dbReference type="eggNOG" id="ENOG502QT5U">
    <property type="taxonomic scope" value="Eukaryota"/>
</dbReference>
<dbReference type="CDD" id="cd04852">
    <property type="entry name" value="Peptidases_S8_3"/>
    <property type="match status" value="1"/>
</dbReference>
<comment type="similarity">
    <text evidence="2 10">Belongs to the peptidase S8 family.</text>
</comment>
<reference evidence="15 16" key="3">
    <citation type="journal article" date="2010" name="BMC Genomics">
        <title>Transcriptome sequencing and comparative analysis of cucumber flowers with different sex types.</title>
        <authorList>
            <person name="Guo S."/>
            <person name="Zheng Y."/>
            <person name="Joung J.G."/>
            <person name="Liu S."/>
            <person name="Zhang Z."/>
            <person name="Crasta O.R."/>
            <person name="Sobral B.W."/>
            <person name="Xu Y."/>
            <person name="Huang S."/>
            <person name="Fei Z."/>
        </authorList>
    </citation>
    <scope>NUCLEOTIDE SEQUENCE [LARGE SCALE GENOMIC DNA]</scope>
    <source>
        <strain evidence="16">cv. 9930</strain>
    </source>
</reference>
<feature type="domain" description="Subtilisin-like protease fibronectin type-III" evidence="14">
    <location>
        <begin position="646"/>
        <end position="751"/>
    </location>
</feature>
<dbReference type="Gene3D" id="3.30.70.80">
    <property type="entry name" value="Peptidase S8 propeptide/proteinase inhibitor I9"/>
    <property type="match status" value="1"/>
</dbReference>
<feature type="signal peptide" evidence="11">
    <location>
        <begin position="1"/>
        <end position="24"/>
    </location>
</feature>
<dbReference type="Proteomes" id="UP000029981">
    <property type="component" value="Chromosome 2"/>
</dbReference>
<dbReference type="OMA" id="GVFSSHQ"/>
<keyword evidence="4 10" id="KW-0645">Protease</keyword>
<evidence type="ECO:0000256" key="6">
    <source>
        <dbReference type="ARBA" id="ARBA00022801"/>
    </source>
</evidence>
<evidence type="ECO:0000256" key="9">
    <source>
        <dbReference type="PIRSR" id="PIRSR615500-1"/>
    </source>
</evidence>
<evidence type="ECO:0000313" key="15">
    <source>
        <dbReference type="EMBL" id="KGN62450.1"/>
    </source>
</evidence>
<dbReference type="AlphaFoldDB" id="A0A0A0LKL6"/>
<dbReference type="OrthoDB" id="206201at2759"/>
<evidence type="ECO:0000256" key="4">
    <source>
        <dbReference type="ARBA" id="ARBA00022670"/>
    </source>
</evidence>
<reference evidence="15 16" key="1">
    <citation type="journal article" date="2009" name="Nat. Genet.">
        <title>The genome of the cucumber, Cucumis sativus L.</title>
        <authorList>
            <person name="Huang S."/>
            <person name="Li R."/>
            <person name="Zhang Z."/>
            <person name="Li L."/>
            <person name="Gu X."/>
            <person name="Fan W."/>
            <person name="Lucas W.J."/>
            <person name="Wang X."/>
            <person name="Xie B."/>
            <person name="Ni P."/>
            <person name="Ren Y."/>
            <person name="Zhu H."/>
            <person name="Li J."/>
            <person name="Lin K."/>
            <person name="Jin W."/>
            <person name="Fei Z."/>
            <person name="Li G."/>
            <person name="Staub J."/>
            <person name="Kilian A."/>
            <person name="van der Vossen E.A."/>
            <person name="Wu Y."/>
            <person name="Guo J."/>
            <person name="He J."/>
            <person name="Jia Z."/>
            <person name="Ren Y."/>
            <person name="Tian G."/>
            <person name="Lu Y."/>
            <person name="Ruan J."/>
            <person name="Qian W."/>
            <person name="Wang M."/>
            <person name="Huang Q."/>
            <person name="Li B."/>
            <person name="Xuan Z."/>
            <person name="Cao J."/>
            <person name="Asan"/>
            <person name="Wu Z."/>
            <person name="Zhang J."/>
            <person name="Cai Q."/>
            <person name="Bai Y."/>
            <person name="Zhao B."/>
            <person name="Han Y."/>
            <person name="Li Y."/>
            <person name="Li X."/>
            <person name="Wang S."/>
            <person name="Shi Q."/>
            <person name="Liu S."/>
            <person name="Cho W.K."/>
            <person name="Kim J.Y."/>
            <person name="Xu Y."/>
            <person name="Heller-Uszynska K."/>
            <person name="Miao H."/>
            <person name="Cheng Z."/>
            <person name="Zhang S."/>
            <person name="Wu J."/>
            <person name="Yang Y."/>
            <person name="Kang H."/>
            <person name="Li M."/>
            <person name="Liang H."/>
            <person name="Ren X."/>
            <person name="Shi Z."/>
            <person name="Wen M."/>
            <person name="Jian M."/>
            <person name="Yang H."/>
            <person name="Zhang G."/>
            <person name="Yang Z."/>
            <person name="Chen R."/>
            <person name="Liu S."/>
            <person name="Li J."/>
            <person name="Ma L."/>
            <person name="Liu H."/>
            <person name="Zhou Y."/>
            <person name="Zhao J."/>
            <person name="Fang X."/>
            <person name="Li G."/>
            <person name="Fang L."/>
            <person name="Li Y."/>
            <person name="Liu D."/>
            <person name="Zheng H."/>
            <person name="Zhang Y."/>
            <person name="Qin N."/>
            <person name="Li Z."/>
            <person name="Yang G."/>
            <person name="Yang S."/>
            <person name="Bolund L."/>
            <person name="Kristiansen K."/>
            <person name="Zheng H."/>
            <person name="Li S."/>
            <person name="Zhang X."/>
            <person name="Yang H."/>
            <person name="Wang J."/>
            <person name="Sun R."/>
            <person name="Zhang B."/>
            <person name="Jiang S."/>
            <person name="Wang J."/>
            <person name="Du Y."/>
            <person name="Li S."/>
        </authorList>
    </citation>
    <scope>NUCLEOTIDE SEQUENCE [LARGE SCALE GENOMIC DNA]</scope>
    <source>
        <strain evidence="16">cv. 9930</strain>
    </source>
</reference>
<dbReference type="FunFam" id="3.30.70.80:FF:000003">
    <property type="entry name" value="Subtilisin-like protease SBT1.9"/>
    <property type="match status" value="1"/>
</dbReference>
<evidence type="ECO:0000259" key="13">
    <source>
        <dbReference type="Pfam" id="PF05922"/>
    </source>
</evidence>
<proteinExistence type="inferred from homology"/>
<dbReference type="Gene3D" id="3.40.50.200">
    <property type="entry name" value="Peptidase S8/S53 domain"/>
    <property type="match status" value="1"/>
</dbReference>
<gene>
    <name evidence="15" type="ORF">Csa_2G354760</name>
</gene>
<dbReference type="InterPro" id="IPR010259">
    <property type="entry name" value="S8pro/Inhibitor_I9"/>
</dbReference>
<evidence type="ECO:0000259" key="12">
    <source>
        <dbReference type="Pfam" id="PF00082"/>
    </source>
</evidence>
<sequence length="757" mass="82118">MAARLYFWFSLIPIFWLCPILTETRNYIVHMNSAAMPKPFASRHSWYSATISSLLHSSSSSSSSFPSKLIHTYNHAISGFCASLTPSQLEALKNSPGYLSSVLDSSVHVDTTHSSHFLGLSSNHGLLPISKYGSDVIIGFVDTGIWPDSESFIDDGMSEIPSKWKGECESSTHFNVSFCNNKLIGARFFNKGLISGLPKATISINSTRDTIGHGTHTSTTAAGSYIKEASFFGYGRGTARGVAPRARVAIYKAIWEEGNSVSDVVAAIDQAISDGVDVISLSIGIDGVPLYDDPVAIATFAAVERGIFVATSAGNNGPQLETVHNGAPWLLNVAAGTMDRDFGGTITLSNGVSVLGSSLFPLNITTGLSPLPIVFMGGCQNLKKLRRTGYKIVVCEDSDGYSLTSQVDNVQTANVALGIFISNIFDWDNLIQTPFPSIFLNPYHGNIIKDYIHKSSDPKAEVTFHKTILRTKPAPMVARYSSRGPSQSCPFVLKPDIMAPGDTILASWPQNVPAMDVNSTPIYSKFNVISGTSMSCPHAAGVAALLKGAHPQWSPAAIRSAMMTTADILDNTQTYIKDFGNNNKFATPLAMGSGHVNPNKAIDPDLIYDVGIQDYVNVLCALNYTENQIRIITRSDSNNCENPSLDLNYPSFIMIVNSSDSKTRKRKISGEFKRTLTKIGEHRATYEAKLTGMKGFKVRVKPNKLNFKRKNQKLSFELKIAGSARESNIVFGYLSWAEVGGGHIIQSPIVVSGMRLQ</sequence>
<dbReference type="InterPro" id="IPR041469">
    <property type="entry name" value="Subtilisin-like_FN3"/>
</dbReference>
<evidence type="ECO:0000256" key="7">
    <source>
        <dbReference type="ARBA" id="ARBA00022825"/>
    </source>
</evidence>
<keyword evidence="5 11" id="KW-0732">Signal</keyword>
<dbReference type="SUPFAM" id="SSF52743">
    <property type="entry name" value="Subtilisin-like"/>
    <property type="match status" value="1"/>
</dbReference>
<evidence type="ECO:0000256" key="5">
    <source>
        <dbReference type="ARBA" id="ARBA00022729"/>
    </source>
</evidence>
<dbReference type="GO" id="GO:0009609">
    <property type="term" value="P:response to symbiotic bacterium"/>
    <property type="evidence" value="ECO:0007669"/>
    <property type="project" value="UniProtKB-ARBA"/>
</dbReference>
<dbReference type="Gene3D" id="2.60.40.2310">
    <property type="match status" value="1"/>
</dbReference>
<feature type="domain" description="Inhibitor I9" evidence="13">
    <location>
        <begin position="26"/>
        <end position="109"/>
    </location>
</feature>
<evidence type="ECO:0000256" key="1">
    <source>
        <dbReference type="ARBA" id="ARBA00004613"/>
    </source>
</evidence>
<feature type="active site" description="Charge relay system" evidence="9 10">
    <location>
        <position position="533"/>
    </location>
</feature>
<keyword evidence="6 10" id="KW-0378">Hydrolase</keyword>
<keyword evidence="7 10" id="KW-0720">Serine protease</keyword>
<dbReference type="InterPro" id="IPR036852">
    <property type="entry name" value="Peptidase_S8/S53_dom_sf"/>
</dbReference>
<dbReference type="EMBL" id="CM002923">
    <property type="protein sequence ID" value="KGN62450.1"/>
    <property type="molecule type" value="Genomic_DNA"/>
</dbReference>
<accession>A0A0A0LKL6</accession>
<dbReference type="Pfam" id="PF05922">
    <property type="entry name" value="Inhibitor_I9"/>
    <property type="match status" value="1"/>
</dbReference>
<dbReference type="Pfam" id="PF17766">
    <property type="entry name" value="fn3_6"/>
    <property type="match status" value="1"/>
</dbReference>
<dbReference type="InterPro" id="IPR034197">
    <property type="entry name" value="Peptidases_S8_3"/>
</dbReference>
<feature type="active site" description="Charge relay system" evidence="9 10">
    <location>
        <position position="213"/>
    </location>
</feature>
<reference evidence="15 16" key="2">
    <citation type="journal article" date="2009" name="PLoS ONE">
        <title>An integrated genetic and cytogenetic map of the cucumber genome.</title>
        <authorList>
            <person name="Ren Y."/>
            <person name="Zhang Z."/>
            <person name="Liu J."/>
            <person name="Staub J.E."/>
            <person name="Han Y."/>
            <person name="Cheng Z."/>
            <person name="Li X."/>
            <person name="Lu J."/>
            <person name="Miao H."/>
            <person name="Kang H."/>
            <person name="Xie B."/>
            <person name="Gu X."/>
            <person name="Wang X."/>
            <person name="Du Y."/>
            <person name="Jin W."/>
            <person name="Huang S."/>
        </authorList>
    </citation>
    <scope>NUCLEOTIDE SEQUENCE [LARGE SCALE GENOMIC DNA]</scope>
    <source>
        <strain evidence="16">cv. 9930</strain>
    </source>
</reference>
<dbReference type="InterPro" id="IPR000209">
    <property type="entry name" value="Peptidase_S8/S53_dom"/>
</dbReference>
<dbReference type="PRINTS" id="PR00723">
    <property type="entry name" value="SUBTILISIN"/>
</dbReference>
<evidence type="ECO:0000256" key="2">
    <source>
        <dbReference type="ARBA" id="ARBA00011073"/>
    </source>
</evidence>
<feature type="chain" id="PRO_5001972978" evidence="11">
    <location>
        <begin position="25"/>
        <end position="757"/>
    </location>
</feature>
<dbReference type="PROSITE" id="PS51892">
    <property type="entry name" value="SUBTILASE"/>
    <property type="match status" value="1"/>
</dbReference>
<dbReference type="GO" id="GO:0004252">
    <property type="term" value="F:serine-type endopeptidase activity"/>
    <property type="evidence" value="ECO:0000318"/>
    <property type="project" value="GO_Central"/>
</dbReference>
<feature type="active site" description="Charge relay system" evidence="9 10">
    <location>
        <position position="142"/>
    </location>
</feature>
<dbReference type="MEROPS" id="S08.150"/>
<dbReference type="InterPro" id="IPR023828">
    <property type="entry name" value="Peptidase_S8_Ser-AS"/>
</dbReference>
<dbReference type="PROSITE" id="PS00138">
    <property type="entry name" value="SUBTILASE_SER"/>
    <property type="match status" value="1"/>
</dbReference>
<evidence type="ECO:0000256" key="10">
    <source>
        <dbReference type="PROSITE-ProRule" id="PRU01240"/>
    </source>
</evidence>
<dbReference type="GO" id="GO:0005576">
    <property type="term" value="C:extracellular region"/>
    <property type="evidence" value="ECO:0000318"/>
    <property type="project" value="GO_Central"/>
</dbReference>
<dbReference type="GO" id="GO:0006508">
    <property type="term" value="P:proteolysis"/>
    <property type="evidence" value="ECO:0007669"/>
    <property type="project" value="UniProtKB-KW"/>
</dbReference>
<protein>
    <submittedName>
        <fullName evidence="15">Uncharacterized protein</fullName>
    </submittedName>
</protein>
<dbReference type="CDD" id="cd02120">
    <property type="entry name" value="PA_subtilisin_like"/>
    <property type="match status" value="1"/>
</dbReference>
<keyword evidence="3" id="KW-0964">Secreted</keyword>
<reference evidence="15 16" key="4">
    <citation type="journal article" date="2011" name="BMC Genomics">
        <title>RNA-Seq improves annotation of protein-coding genes in the cucumber genome.</title>
        <authorList>
            <person name="Li Z."/>
            <person name="Zhang Z."/>
            <person name="Yan P."/>
            <person name="Huang S."/>
            <person name="Fei Z."/>
            <person name="Lin K."/>
        </authorList>
    </citation>
    <scope>NUCLEOTIDE SEQUENCE [LARGE SCALE GENOMIC DNA]</scope>
    <source>
        <strain evidence="16">cv. 9930</strain>
    </source>
</reference>
<evidence type="ECO:0000313" key="16">
    <source>
        <dbReference type="Proteomes" id="UP000029981"/>
    </source>
</evidence>
<evidence type="ECO:0000256" key="11">
    <source>
        <dbReference type="SAM" id="SignalP"/>
    </source>
</evidence>